<keyword evidence="4 10" id="KW-0808">Transferase</keyword>
<comment type="catalytic activity">
    <reaction evidence="9">
        <text>adenosine(37) in tRNA + dimethylallyl diphosphate = N(6)-dimethylallyladenosine(37) in tRNA + diphosphate</text>
        <dbReference type="Rhea" id="RHEA:26482"/>
        <dbReference type="Rhea" id="RHEA-COMP:10162"/>
        <dbReference type="Rhea" id="RHEA-COMP:10375"/>
        <dbReference type="ChEBI" id="CHEBI:33019"/>
        <dbReference type="ChEBI" id="CHEBI:57623"/>
        <dbReference type="ChEBI" id="CHEBI:74411"/>
        <dbReference type="ChEBI" id="CHEBI:74415"/>
        <dbReference type="EC" id="2.5.1.75"/>
    </reaction>
</comment>
<keyword evidence="5" id="KW-0819">tRNA processing</keyword>
<dbReference type="AlphaFoldDB" id="J9C5V0"/>
<comment type="similarity">
    <text evidence="2">Belongs to the IPP transferase family.</text>
</comment>
<dbReference type="NCBIfam" id="TIGR00174">
    <property type="entry name" value="miaA"/>
    <property type="match status" value="1"/>
</dbReference>
<dbReference type="GO" id="GO:0005524">
    <property type="term" value="F:ATP binding"/>
    <property type="evidence" value="ECO:0007669"/>
    <property type="project" value="UniProtKB-KW"/>
</dbReference>
<dbReference type="GO" id="GO:0052381">
    <property type="term" value="F:tRNA dimethylallyltransferase activity"/>
    <property type="evidence" value="ECO:0007669"/>
    <property type="project" value="UniProtKB-EC"/>
</dbReference>
<dbReference type="Pfam" id="PF01715">
    <property type="entry name" value="IPPT"/>
    <property type="match status" value="1"/>
</dbReference>
<accession>J9C5V0</accession>
<evidence type="ECO:0000256" key="2">
    <source>
        <dbReference type="ARBA" id="ARBA00005842"/>
    </source>
</evidence>
<feature type="non-terminal residue" evidence="10">
    <location>
        <position position="216"/>
    </location>
</feature>
<sequence>MSKVIAIVGPTASGKSSLSILAAKRLGGEIISADSMQVYQGMDIGTAKITEAEMEGIEHHLIDIQPLNEAWNVKLFQQMCRQKIEEIQARHHVPILCGGTGLYVKAALYDYAFEEEDPKEAKIMAEVSQWSNEQLFAYLQQEDPQALEKIHPNNRQRLLRAVVMAKSGKRKSDREANQKHEPIYDVYMIGLKDDRQIEIERIDQRVDQMFEQGLAE</sequence>
<dbReference type="PANTHER" id="PTHR11088:SF60">
    <property type="entry name" value="TRNA DIMETHYLALLYLTRANSFERASE"/>
    <property type="match status" value="1"/>
</dbReference>
<dbReference type="InterPro" id="IPR027417">
    <property type="entry name" value="P-loop_NTPase"/>
</dbReference>
<organism evidence="10">
    <name type="scientific">gut metagenome</name>
    <dbReference type="NCBI Taxonomy" id="749906"/>
    <lineage>
        <taxon>unclassified sequences</taxon>
        <taxon>metagenomes</taxon>
        <taxon>organismal metagenomes</taxon>
    </lineage>
</organism>
<dbReference type="EMBL" id="AMCI01005927">
    <property type="protein sequence ID" value="EJW95215.1"/>
    <property type="molecule type" value="Genomic_DNA"/>
</dbReference>
<evidence type="ECO:0000256" key="1">
    <source>
        <dbReference type="ARBA" id="ARBA00001946"/>
    </source>
</evidence>
<keyword evidence="7" id="KW-0067">ATP-binding</keyword>
<evidence type="ECO:0000313" key="10">
    <source>
        <dbReference type="EMBL" id="EJW95215.1"/>
    </source>
</evidence>
<reference evidence="10" key="1">
    <citation type="journal article" date="2012" name="PLoS ONE">
        <title>Gene sets for utilization of primary and secondary nutrition supplies in the distal gut of endangered iberian lynx.</title>
        <authorList>
            <person name="Alcaide M."/>
            <person name="Messina E."/>
            <person name="Richter M."/>
            <person name="Bargiela R."/>
            <person name="Peplies J."/>
            <person name="Huws S.A."/>
            <person name="Newbold C.J."/>
            <person name="Golyshin P.N."/>
            <person name="Simon M.A."/>
            <person name="Lopez G."/>
            <person name="Yakimov M.M."/>
            <person name="Ferrer M."/>
        </authorList>
    </citation>
    <scope>NUCLEOTIDE SEQUENCE</scope>
</reference>
<name>J9C5V0_9ZZZZ</name>
<dbReference type="Gene3D" id="3.40.50.300">
    <property type="entry name" value="P-loop containing nucleotide triphosphate hydrolases"/>
    <property type="match status" value="1"/>
</dbReference>
<evidence type="ECO:0000256" key="9">
    <source>
        <dbReference type="ARBA" id="ARBA00049563"/>
    </source>
</evidence>
<dbReference type="InterPro" id="IPR039657">
    <property type="entry name" value="Dimethylallyltransferase"/>
</dbReference>
<protein>
    <recommendedName>
        <fullName evidence="3">tRNA dimethylallyltransferase</fullName>
        <ecNumber evidence="3">2.5.1.75</ecNumber>
    </recommendedName>
</protein>
<keyword evidence="8" id="KW-0460">Magnesium</keyword>
<evidence type="ECO:0000256" key="6">
    <source>
        <dbReference type="ARBA" id="ARBA00022741"/>
    </source>
</evidence>
<dbReference type="SUPFAM" id="SSF52540">
    <property type="entry name" value="P-loop containing nucleoside triphosphate hydrolases"/>
    <property type="match status" value="1"/>
</dbReference>
<evidence type="ECO:0000256" key="8">
    <source>
        <dbReference type="ARBA" id="ARBA00022842"/>
    </source>
</evidence>
<evidence type="ECO:0000256" key="3">
    <source>
        <dbReference type="ARBA" id="ARBA00012665"/>
    </source>
</evidence>
<comment type="cofactor">
    <cofactor evidence="1">
        <name>Mg(2+)</name>
        <dbReference type="ChEBI" id="CHEBI:18420"/>
    </cofactor>
</comment>
<dbReference type="GO" id="GO:0006400">
    <property type="term" value="P:tRNA modification"/>
    <property type="evidence" value="ECO:0007669"/>
    <property type="project" value="TreeGrafter"/>
</dbReference>
<evidence type="ECO:0000256" key="5">
    <source>
        <dbReference type="ARBA" id="ARBA00022694"/>
    </source>
</evidence>
<evidence type="ECO:0000256" key="4">
    <source>
        <dbReference type="ARBA" id="ARBA00022679"/>
    </source>
</evidence>
<dbReference type="PANTHER" id="PTHR11088">
    <property type="entry name" value="TRNA DIMETHYLALLYLTRANSFERASE"/>
    <property type="match status" value="1"/>
</dbReference>
<proteinExistence type="inferred from homology"/>
<keyword evidence="6" id="KW-0547">Nucleotide-binding</keyword>
<gene>
    <name evidence="10" type="ORF">EVA_16678</name>
</gene>
<dbReference type="EC" id="2.5.1.75" evidence="3"/>
<comment type="caution">
    <text evidence="10">The sequence shown here is derived from an EMBL/GenBank/DDBJ whole genome shotgun (WGS) entry which is preliminary data.</text>
</comment>
<dbReference type="Gene3D" id="1.10.20.140">
    <property type="match status" value="1"/>
</dbReference>
<evidence type="ECO:0000256" key="7">
    <source>
        <dbReference type="ARBA" id="ARBA00022840"/>
    </source>
</evidence>
<dbReference type="InterPro" id="IPR018022">
    <property type="entry name" value="IPT"/>
</dbReference>